<feature type="coiled-coil region" evidence="2">
    <location>
        <begin position="938"/>
        <end position="965"/>
    </location>
</feature>
<name>A0ABT5XTZ1_9FLAO</name>
<dbReference type="GO" id="GO:0016787">
    <property type="term" value="F:hydrolase activity"/>
    <property type="evidence" value="ECO:0007669"/>
    <property type="project" value="UniProtKB-KW"/>
</dbReference>
<accession>A0ABT5XTZ1</accession>
<protein>
    <submittedName>
        <fullName evidence="5">Glycosyl hydrolase</fullName>
    </submittedName>
</protein>
<evidence type="ECO:0000259" key="4">
    <source>
        <dbReference type="Pfam" id="PF15902"/>
    </source>
</evidence>
<feature type="signal peptide" evidence="3">
    <location>
        <begin position="1"/>
        <end position="24"/>
    </location>
</feature>
<dbReference type="RefSeq" id="WP_275613932.1">
    <property type="nucleotide sequence ID" value="NZ_JARFVB010000001.1"/>
</dbReference>
<dbReference type="InterPro" id="IPR031778">
    <property type="entry name" value="Sortilin_N"/>
</dbReference>
<dbReference type="Gene3D" id="2.130.10.10">
    <property type="entry name" value="YVTN repeat-like/Quinoprotein amine dehydrogenase"/>
    <property type="match status" value="4"/>
</dbReference>
<dbReference type="SUPFAM" id="SSF50939">
    <property type="entry name" value="Sialidases"/>
    <property type="match status" value="2"/>
</dbReference>
<dbReference type="CDD" id="cd15482">
    <property type="entry name" value="Sialidase_non-viral"/>
    <property type="match status" value="1"/>
</dbReference>
<organism evidence="5 6">
    <name type="scientific">Flagellimonas yonaguniensis</name>
    <dbReference type="NCBI Taxonomy" id="3031325"/>
    <lineage>
        <taxon>Bacteria</taxon>
        <taxon>Pseudomonadati</taxon>
        <taxon>Bacteroidota</taxon>
        <taxon>Flavobacteriia</taxon>
        <taxon>Flavobacteriales</taxon>
        <taxon>Flavobacteriaceae</taxon>
        <taxon>Flagellimonas</taxon>
    </lineage>
</organism>
<evidence type="ECO:0000313" key="5">
    <source>
        <dbReference type="EMBL" id="MDF0714645.1"/>
    </source>
</evidence>
<dbReference type="InterPro" id="IPR052025">
    <property type="entry name" value="Xyloglucanase_GH74"/>
</dbReference>
<keyword evidence="1" id="KW-0677">Repeat</keyword>
<proteinExistence type="predicted"/>
<keyword evidence="5" id="KW-0378">Hydrolase</keyword>
<dbReference type="Proteomes" id="UP001221366">
    <property type="component" value="Unassembled WGS sequence"/>
</dbReference>
<dbReference type="InterPro" id="IPR015943">
    <property type="entry name" value="WD40/YVTN_repeat-like_dom_sf"/>
</dbReference>
<feature type="domain" description="Sortilin N-terminal" evidence="4">
    <location>
        <begin position="133"/>
        <end position="258"/>
    </location>
</feature>
<sequence length="1044" mass="117100">MKTCFFKIGLILLAVSLSVSPIHSQRRNKKQSVPEYSEELYSSLEYRLIGPFRGGRSGTVTGVPGEPNLYYSGATGGGVWRTEDGGRSWENISDGYFGGSIGAVEVAQSDHNVIYVGGGEQTVRGNVSSGYGVWKTEDAGKTWKSLGLDKSRHISRMRIHPKDYNIVYAAVMGNLYKPTTERGVYKSTDGGETWKKVLYANDMAGAVDLTFDPNNPRILYASTWRIQRTPYSLSSGGEGSALWKSTDSGETWTEISKNKGFATDTLGIIGVAVSPQNSNRIWAMVENKDKGGLYRSEDAGKTWSLVNSDRNLRQRAWYYTRVYADTNDEDVVYVLNVRYHKSTDGGKTFTSDNAPHGDHHDLWIAPEDSNRMVMADDGGAQVTYDGGETWSTMNNQPTAQFYRVTTDNAFPYRIYVAQQDNSTLRINYRSDDGSIGEDDWESTAGGESAHIAVDPTNDDIVYGGSYGGLLTRVNHANKTTRAVNVWPDNPMGYGAEGMKYRFQWNFPIMFSKHDPNKLYTFSNHVHMTTNEGQSWELLSSDLTRNDPDKLVSSGGPITQDNTSVEYYCTIFAANESPLKEGLLWVGSDDGLIHVTKDGGQTWENVTPPNIPEWNMINSIEPSAFDEGTCYIAATRYKLGDFSPYLYKTTDYGKSWTKITSGIEDEHFTRVVREDPKRKGLLYAGTETGMYISFNDGVHWEKFQLNLPIVPITDLAIKDDNLIVATQGRSVWVIDDLTVLHQLDDAKKSADAILYKPRDSYRTKGRAASRPSKTEGKNLANGVITHFYLKDFTEKDSIALTYTKMNGDTLATYSTYAKDKDKKLEVKKGGNTYVWNTRGKRAERLKGMILWWANLSGPKAVPGTYKVSLNVNGSDQTEEFTILPDPRAEVSVADMQKQYDFITEVNETVDRAHQSIKKIRAVNGKLDEFIKKYKDDETTKALVEKAKKMKKEFRSIEKELYQTKNRSGQDPLNFPIKLTNKLAHLNSLVSIDDFPPTDQDIAVKNEMSRKINAQLSAFDSLVDKEVSAFNEEFNQLKLDYLSIEE</sequence>
<dbReference type="Pfam" id="PF15902">
    <property type="entry name" value="Sortilin-Vps10"/>
    <property type="match status" value="2"/>
</dbReference>
<feature type="chain" id="PRO_5047020038" evidence="3">
    <location>
        <begin position="25"/>
        <end position="1044"/>
    </location>
</feature>
<keyword evidence="3" id="KW-0732">Signal</keyword>
<dbReference type="InterPro" id="IPR036278">
    <property type="entry name" value="Sialidase_sf"/>
</dbReference>
<dbReference type="PANTHER" id="PTHR43739:SF5">
    <property type="entry name" value="EXO-ALPHA-SIALIDASE"/>
    <property type="match status" value="1"/>
</dbReference>
<dbReference type="EMBL" id="JARFVB010000001">
    <property type="protein sequence ID" value="MDF0714645.1"/>
    <property type="molecule type" value="Genomic_DNA"/>
</dbReference>
<keyword evidence="6" id="KW-1185">Reference proteome</keyword>
<dbReference type="PANTHER" id="PTHR43739">
    <property type="entry name" value="XYLOGLUCANASE (EUROFUNG)"/>
    <property type="match status" value="1"/>
</dbReference>
<evidence type="ECO:0000256" key="2">
    <source>
        <dbReference type="SAM" id="Coils"/>
    </source>
</evidence>
<reference evidence="5 6" key="1">
    <citation type="submission" date="2023-03" db="EMBL/GenBank/DDBJ databases">
        <title>Muricauda XX sp. nov. and Muricauda XXX sp. nov., two novel species isolated from Okinawa Trough.</title>
        <authorList>
            <person name="Cao W."/>
            <person name="Deng X."/>
        </authorList>
    </citation>
    <scope>NUCLEOTIDE SEQUENCE [LARGE SCALE GENOMIC DNA]</scope>
    <source>
        <strain evidence="5 6">334s03</strain>
    </source>
</reference>
<gene>
    <name evidence="5" type="ORF">PY092_00670</name>
</gene>
<evidence type="ECO:0000313" key="6">
    <source>
        <dbReference type="Proteomes" id="UP001221366"/>
    </source>
</evidence>
<comment type="caution">
    <text evidence="5">The sequence shown here is derived from an EMBL/GenBank/DDBJ whole genome shotgun (WGS) entry which is preliminary data.</text>
</comment>
<keyword evidence="2" id="KW-0175">Coiled coil</keyword>
<evidence type="ECO:0000256" key="1">
    <source>
        <dbReference type="ARBA" id="ARBA00022737"/>
    </source>
</evidence>
<feature type="domain" description="Sortilin N-terminal" evidence="4">
    <location>
        <begin position="293"/>
        <end position="422"/>
    </location>
</feature>
<evidence type="ECO:0000256" key="3">
    <source>
        <dbReference type="SAM" id="SignalP"/>
    </source>
</evidence>